<dbReference type="EMBL" id="JAPWDQ010000014">
    <property type="protein sequence ID" value="KAJ5471894.1"/>
    <property type="molecule type" value="Genomic_DNA"/>
</dbReference>
<dbReference type="InterPro" id="IPR001680">
    <property type="entry name" value="WD40_rpt"/>
</dbReference>
<comment type="caution">
    <text evidence="1">The sequence shown here is derived from an EMBL/GenBank/DDBJ whole genome shotgun (WGS) entry which is preliminary data.</text>
</comment>
<dbReference type="RefSeq" id="XP_056786440.1">
    <property type="nucleotide sequence ID" value="XM_056938432.1"/>
</dbReference>
<feature type="non-terminal residue" evidence="1">
    <location>
        <position position="381"/>
    </location>
</feature>
<dbReference type="Pfam" id="PF00400">
    <property type="entry name" value="WD40"/>
    <property type="match status" value="1"/>
</dbReference>
<evidence type="ECO:0000313" key="1">
    <source>
        <dbReference type="EMBL" id="KAJ5471894.1"/>
    </source>
</evidence>
<dbReference type="SUPFAM" id="SSF50978">
    <property type="entry name" value="WD40 repeat-like"/>
    <property type="match status" value="1"/>
</dbReference>
<dbReference type="Proteomes" id="UP001148312">
    <property type="component" value="Unassembled WGS sequence"/>
</dbReference>
<organism evidence="1 2">
    <name type="scientific">Penicillium diatomitis</name>
    <dbReference type="NCBI Taxonomy" id="2819901"/>
    <lineage>
        <taxon>Eukaryota</taxon>
        <taxon>Fungi</taxon>
        <taxon>Dikarya</taxon>
        <taxon>Ascomycota</taxon>
        <taxon>Pezizomycotina</taxon>
        <taxon>Eurotiomycetes</taxon>
        <taxon>Eurotiomycetidae</taxon>
        <taxon>Eurotiales</taxon>
        <taxon>Aspergillaceae</taxon>
        <taxon>Penicillium</taxon>
    </lineage>
</organism>
<proteinExistence type="predicted"/>
<dbReference type="Gene3D" id="2.130.10.10">
    <property type="entry name" value="YVTN repeat-like/Quinoprotein amine dehydrogenase"/>
    <property type="match status" value="1"/>
</dbReference>
<dbReference type="PANTHER" id="PTHR10039:SF14">
    <property type="entry name" value="NACHT DOMAIN-CONTAINING PROTEIN"/>
    <property type="match status" value="1"/>
</dbReference>
<evidence type="ECO:0000313" key="2">
    <source>
        <dbReference type="Proteomes" id="UP001148312"/>
    </source>
</evidence>
<dbReference type="GeneID" id="81628682"/>
<protein>
    <submittedName>
        <fullName evidence="1">Uncharacterized protein</fullName>
    </submittedName>
</protein>
<dbReference type="AlphaFoldDB" id="A0A9X0BLR9"/>
<sequence>DIVGIIILPADPLSINTLSRFTGIGTDQISNRLDSFRSVLSIPGDRDQPVRILHLSFRDFLVRSSSKFLVDERRKHKEIAHCCLKTMQSHLRKDICNLANPRAQKADNPQDTRQYLPPELQYSCRYWIHHLKQSQDLSSGIEDVLLFLQKHFLHWLEAMSLLGLISEVVGMLDLLHTVKLRDDNPVISDFLHDGTRFVLKNRQIANEAPLQIYYAGLVFTTRTTIIRREFKSELPGWICQFPQVNEKWSAELQTLEGHSSWVHSVAFSPDGRLLASTATGGLQETLTTKGIVNKLDFSQDGSYLITNLGTLDVQSGHKYLASNSTHKNRAIFIEQGRWINMNGKNVLWLSPDFRPTCSAINGDSLALGHESGRVSFLRFRL</sequence>
<accession>A0A9X0BLR9</accession>
<dbReference type="InterPro" id="IPR015943">
    <property type="entry name" value="WD40/YVTN_repeat-like_dom_sf"/>
</dbReference>
<reference evidence="1" key="2">
    <citation type="journal article" date="2023" name="IMA Fungus">
        <title>Comparative genomic study of the Penicillium genus elucidates a diverse pangenome and 15 lateral gene transfer events.</title>
        <authorList>
            <person name="Petersen C."/>
            <person name="Sorensen T."/>
            <person name="Nielsen M.R."/>
            <person name="Sondergaard T.E."/>
            <person name="Sorensen J.L."/>
            <person name="Fitzpatrick D.A."/>
            <person name="Frisvad J.C."/>
            <person name="Nielsen K.L."/>
        </authorList>
    </citation>
    <scope>NUCLEOTIDE SEQUENCE</scope>
    <source>
        <strain evidence="1">IBT 30728</strain>
    </source>
</reference>
<dbReference type="PANTHER" id="PTHR10039">
    <property type="entry name" value="AMELOGENIN"/>
    <property type="match status" value="1"/>
</dbReference>
<name>A0A9X0BLR9_9EURO</name>
<keyword evidence="2" id="KW-1185">Reference proteome</keyword>
<reference evidence="1" key="1">
    <citation type="submission" date="2022-12" db="EMBL/GenBank/DDBJ databases">
        <authorList>
            <person name="Petersen C."/>
        </authorList>
    </citation>
    <scope>NUCLEOTIDE SEQUENCE</scope>
    <source>
        <strain evidence="1">IBT 30728</strain>
    </source>
</reference>
<gene>
    <name evidence="1" type="ORF">N7539_008837</name>
</gene>
<dbReference type="InterPro" id="IPR036322">
    <property type="entry name" value="WD40_repeat_dom_sf"/>
</dbReference>